<keyword evidence="3 7" id="KW-0641">Proline biosynthesis</keyword>
<dbReference type="NCBIfam" id="NF001221">
    <property type="entry name" value="PRK00197.1"/>
    <property type="match status" value="1"/>
</dbReference>
<evidence type="ECO:0000256" key="7">
    <source>
        <dbReference type="HAMAP-Rule" id="MF_00412"/>
    </source>
</evidence>
<dbReference type="PIRSF" id="PIRSF000151">
    <property type="entry name" value="GPR"/>
    <property type="match status" value="1"/>
</dbReference>
<keyword evidence="2 7" id="KW-0028">Amino-acid biosynthesis</keyword>
<sequence>MSTPLSSTKQESLDILSSLITKTAKLSKAASRKIATASTEQKNSALNTIAETLMERETEIKKENEKDLEAARASGLSSAMIDRLTISSGTILSMVQGLRDVLALPDPVGETVKKWQRPNGLAVSKMRIPLGVIAMIYESRPNVTVDAAALCLKAGNCSILRGGSEAFHSNMILAQIIQDALAKAGLDRDCVQVLPVKERDAINILLQQEEFIDLVIPRGGEALIRFVVQNSTIPVLKHYKGVCHAYIDKDADIDMAMNICINAKVQRPGVCNALETLLVHEEIASSFLPAMAEKFSQAGVELRGCSATLAILADIKKAEESDWDAEYLDLVLAVKIVKNMEDAITHISTYGSDHTDIIVTGNPENAEYFIKNVSSSMVAVNASTRFNDGGELGLGAEIGISTSKLHAFGPMGLEELTTTKFVVRGNGHIRQ</sequence>
<keyword evidence="4 7" id="KW-0521">NADP</keyword>
<reference evidence="9 10" key="1">
    <citation type="submission" date="2017-03" db="EMBL/GenBank/DDBJ databases">
        <authorList>
            <person name="Afonso C.L."/>
            <person name="Miller P.J."/>
            <person name="Scott M.A."/>
            <person name="Spackman E."/>
            <person name="Goraichik I."/>
            <person name="Dimitrov K.M."/>
            <person name="Suarez D.L."/>
            <person name="Swayne D.E."/>
        </authorList>
    </citation>
    <scope>NUCLEOTIDE SEQUENCE [LARGE SCALE GENOMIC DNA]</scope>
    <source>
        <strain evidence="9">PRJEB14757</strain>
    </source>
</reference>
<dbReference type="Pfam" id="PF00171">
    <property type="entry name" value="Aldedh"/>
    <property type="match status" value="1"/>
</dbReference>
<dbReference type="InterPro" id="IPR016162">
    <property type="entry name" value="Ald_DH_N"/>
</dbReference>
<dbReference type="STRING" id="1246637.MTBBW1_1670091"/>
<dbReference type="Proteomes" id="UP000191931">
    <property type="component" value="Unassembled WGS sequence"/>
</dbReference>
<keyword evidence="5 7" id="KW-0560">Oxidoreductase</keyword>
<organism evidence="9 10">
    <name type="scientific">Desulfamplus magnetovallimortis</name>
    <dbReference type="NCBI Taxonomy" id="1246637"/>
    <lineage>
        <taxon>Bacteria</taxon>
        <taxon>Pseudomonadati</taxon>
        <taxon>Thermodesulfobacteriota</taxon>
        <taxon>Desulfobacteria</taxon>
        <taxon>Desulfobacterales</taxon>
        <taxon>Desulfobacteraceae</taxon>
        <taxon>Desulfamplus</taxon>
    </lineage>
</organism>
<dbReference type="EC" id="1.2.1.41" evidence="7"/>
<accession>A0A1W1H9J1</accession>
<comment type="similarity">
    <text evidence="7">Belongs to the gamma-glutamyl phosphate reductase family.</text>
</comment>
<evidence type="ECO:0000313" key="9">
    <source>
        <dbReference type="EMBL" id="SLM29075.1"/>
    </source>
</evidence>
<dbReference type="Gene3D" id="3.40.605.10">
    <property type="entry name" value="Aldehyde Dehydrogenase, Chain A, domain 1"/>
    <property type="match status" value="1"/>
</dbReference>
<comment type="subcellular location">
    <subcellularLocation>
        <location evidence="7">Cytoplasm</location>
    </subcellularLocation>
</comment>
<evidence type="ECO:0000256" key="2">
    <source>
        <dbReference type="ARBA" id="ARBA00022605"/>
    </source>
</evidence>
<dbReference type="AlphaFoldDB" id="A0A1W1H9J1"/>
<name>A0A1W1H9J1_9BACT</name>
<dbReference type="GO" id="GO:0055129">
    <property type="term" value="P:L-proline biosynthetic process"/>
    <property type="evidence" value="ECO:0007669"/>
    <property type="project" value="UniProtKB-UniRule"/>
</dbReference>
<dbReference type="NCBIfam" id="TIGR00407">
    <property type="entry name" value="proA"/>
    <property type="match status" value="1"/>
</dbReference>
<dbReference type="CDD" id="cd07079">
    <property type="entry name" value="ALDH_F18-19_ProA-GPR"/>
    <property type="match status" value="1"/>
</dbReference>
<dbReference type="InterPro" id="IPR016163">
    <property type="entry name" value="Ald_DH_C"/>
</dbReference>
<comment type="pathway">
    <text evidence="1 7">Amino-acid biosynthesis; L-proline biosynthesis; L-glutamate 5-semialdehyde from L-glutamate: step 2/2.</text>
</comment>
<evidence type="ECO:0000259" key="8">
    <source>
        <dbReference type="Pfam" id="PF00171"/>
    </source>
</evidence>
<evidence type="ECO:0000256" key="5">
    <source>
        <dbReference type="ARBA" id="ARBA00023002"/>
    </source>
</evidence>
<dbReference type="GO" id="GO:0004350">
    <property type="term" value="F:glutamate-5-semialdehyde dehydrogenase activity"/>
    <property type="evidence" value="ECO:0007669"/>
    <property type="project" value="UniProtKB-UniRule"/>
</dbReference>
<dbReference type="RefSeq" id="WP_080805741.1">
    <property type="nucleotide sequence ID" value="NZ_LT828551.1"/>
</dbReference>
<dbReference type="SUPFAM" id="SSF53720">
    <property type="entry name" value="ALDH-like"/>
    <property type="match status" value="1"/>
</dbReference>
<gene>
    <name evidence="7 9" type="primary">proA</name>
    <name evidence="9" type="ORF">MTBBW1_1670091</name>
</gene>
<dbReference type="InterPro" id="IPR020593">
    <property type="entry name" value="G-glutamylP_reductase_CS"/>
</dbReference>
<dbReference type="OrthoDB" id="9809970at2"/>
<dbReference type="GO" id="GO:0050661">
    <property type="term" value="F:NADP binding"/>
    <property type="evidence" value="ECO:0007669"/>
    <property type="project" value="InterPro"/>
</dbReference>
<dbReference type="HAMAP" id="MF_00412">
    <property type="entry name" value="ProA"/>
    <property type="match status" value="1"/>
</dbReference>
<evidence type="ECO:0000256" key="4">
    <source>
        <dbReference type="ARBA" id="ARBA00022857"/>
    </source>
</evidence>
<dbReference type="InterPro" id="IPR015590">
    <property type="entry name" value="Aldehyde_DH_dom"/>
</dbReference>
<evidence type="ECO:0000256" key="6">
    <source>
        <dbReference type="ARBA" id="ARBA00049024"/>
    </source>
</evidence>
<dbReference type="EMBL" id="FWEV01000076">
    <property type="protein sequence ID" value="SLM29075.1"/>
    <property type="molecule type" value="Genomic_DNA"/>
</dbReference>
<dbReference type="Gene3D" id="3.40.309.10">
    <property type="entry name" value="Aldehyde Dehydrogenase, Chain A, domain 2"/>
    <property type="match status" value="1"/>
</dbReference>
<dbReference type="InterPro" id="IPR012134">
    <property type="entry name" value="Glu-5-SA_DH"/>
</dbReference>
<comment type="function">
    <text evidence="7">Catalyzes the NADPH-dependent reduction of L-glutamate 5-phosphate into L-glutamate 5-semialdehyde and phosphate. The product spontaneously undergoes cyclization to form 1-pyrroline-5-carboxylate.</text>
</comment>
<evidence type="ECO:0000256" key="1">
    <source>
        <dbReference type="ARBA" id="ARBA00004985"/>
    </source>
</evidence>
<proteinExistence type="inferred from homology"/>
<evidence type="ECO:0000313" key="10">
    <source>
        <dbReference type="Proteomes" id="UP000191931"/>
    </source>
</evidence>
<dbReference type="InterPro" id="IPR016161">
    <property type="entry name" value="Ald_DH/histidinol_DH"/>
</dbReference>
<feature type="domain" description="Aldehyde dehydrogenase" evidence="8">
    <location>
        <begin position="22"/>
        <end position="298"/>
    </location>
</feature>
<keyword evidence="7" id="KW-0963">Cytoplasm</keyword>
<evidence type="ECO:0000256" key="3">
    <source>
        <dbReference type="ARBA" id="ARBA00022650"/>
    </source>
</evidence>
<comment type="catalytic activity">
    <reaction evidence="6 7">
        <text>L-glutamate 5-semialdehyde + phosphate + NADP(+) = L-glutamyl 5-phosphate + NADPH + H(+)</text>
        <dbReference type="Rhea" id="RHEA:19541"/>
        <dbReference type="ChEBI" id="CHEBI:15378"/>
        <dbReference type="ChEBI" id="CHEBI:43474"/>
        <dbReference type="ChEBI" id="CHEBI:57783"/>
        <dbReference type="ChEBI" id="CHEBI:58066"/>
        <dbReference type="ChEBI" id="CHEBI:58274"/>
        <dbReference type="ChEBI" id="CHEBI:58349"/>
        <dbReference type="EC" id="1.2.1.41"/>
    </reaction>
</comment>
<dbReference type="PROSITE" id="PS01223">
    <property type="entry name" value="PROA"/>
    <property type="match status" value="1"/>
</dbReference>
<dbReference type="FunFam" id="3.40.309.10:FF:000006">
    <property type="entry name" value="Gamma-glutamyl phosphate reductase"/>
    <property type="match status" value="1"/>
</dbReference>
<dbReference type="GO" id="GO:0005737">
    <property type="term" value="C:cytoplasm"/>
    <property type="evidence" value="ECO:0007669"/>
    <property type="project" value="UniProtKB-SubCell"/>
</dbReference>
<dbReference type="PANTHER" id="PTHR11063:SF8">
    <property type="entry name" value="DELTA-1-PYRROLINE-5-CARBOXYLATE SYNTHASE"/>
    <property type="match status" value="1"/>
</dbReference>
<dbReference type="UniPathway" id="UPA00098">
    <property type="reaction ID" value="UER00360"/>
</dbReference>
<dbReference type="InterPro" id="IPR000965">
    <property type="entry name" value="GPR_dom"/>
</dbReference>
<protein>
    <recommendedName>
        <fullName evidence="7">Gamma-glutamyl phosphate reductase</fullName>
        <shortName evidence="7">GPR</shortName>
        <ecNumber evidence="7">1.2.1.41</ecNumber>
    </recommendedName>
    <alternativeName>
        <fullName evidence="7">Glutamate-5-semialdehyde dehydrogenase</fullName>
    </alternativeName>
    <alternativeName>
        <fullName evidence="7">Glutamyl-gamma-semialdehyde dehydrogenase</fullName>
        <shortName evidence="7">GSA dehydrogenase</shortName>
    </alternativeName>
</protein>
<dbReference type="PANTHER" id="PTHR11063">
    <property type="entry name" value="GLUTAMATE SEMIALDEHYDE DEHYDROGENASE"/>
    <property type="match status" value="1"/>
</dbReference>
<keyword evidence="10" id="KW-1185">Reference proteome</keyword>